<dbReference type="GO" id="GO:0004879">
    <property type="term" value="F:nuclear receptor activity"/>
    <property type="evidence" value="ECO:0007669"/>
    <property type="project" value="InterPro"/>
</dbReference>
<dbReference type="FunFam" id="1.10.565.10:FF:000011">
    <property type="entry name" value="Nuclear receptor subfamily 5, group A, member 2"/>
    <property type="match status" value="1"/>
</dbReference>
<dbReference type="InterPro" id="IPR013088">
    <property type="entry name" value="Znf_NHR/GATA"/>
</dbReference>
<accession>A0A8V0YEZ8</accession>
<name>A0A8V0YEZ8_CHICK</name>
<evidence type="ECO:0000256" key="8">
    <source>
        <dbReference type="ARBA" id="ARBA00023163"/>
    </source>
</evidence>
<dbReference type="InterPro" id="IPR000536">
    <property type="entry name" value="Nucl_hrmn_rcpt_lig-bd"/>
</dbReference>
<keyword evidence="10" id="KW-0539">Nucleus</keyword>
<reference evidence="13" key="2">
    <citation type="submission" date="2025-08" db="UniProtKB">
        <authorList>
            <consortium name="Ensembl"/>
        </authorList>
    </citation>
    <scope>IDENTIFICATION</scope>
    <source>
        <strain evidence="13">broiler</strain>
    </source>
</reference>
<evidence type="ECO:0000256" key="3">
    <source>
        <dbReference type="ARBA" id="ARBA00022723"/>
    </source>
</evidence>
<dbReference type="GO" id="GO:0005634">
    <property type="term" value="C:nucleus"/>
    <property type="evidence" value="ECO:0007669"/>
    <property type="project" value="UniProtKB-SubCell"/>
</dbReference>
<evidence type="ECO:0000256" key="9">
    <source>
        <dbReference type="ARBA" id="ARBA00023170"/>
    </source>
</evidence>
<dbReference type="CDD" id="cd07069">
    <property type="entry name" value="NR_LBD_Lrh-1"/>
    <property type="match status" value="1"/>
</dbReference>
<sequence>MSSGSHTAIIQESIKHGLTSVGAGAADGHGAPSPARSRLVMLPKVETEALGLARSNGEQGQMPENMQVSQFKMVNYSYDEDLEELCPVCGDKVSGYHYGLLTCESCKVLYSLLHANRSTAKKILTKNEAPRSDRMRGGRNKFGPMYKRDRALKQQKKALIRANGLKLEAMTQVIQAMPTDLTISSAIQNIHSASKGLPLNHTALPPTDYDRSPFVTSPISMTMPPHGSLQGYQTYGHFPSRAIKSEYPDPYTSSPESIMGYSYMDGYQTSSPASIPHLILELLKCEPDEPQVQAKIMAYLQQEQANRSKHEKLNTFGLMCKMADQTLFSIVEWARSSIFFRELKVDDQMKLLQNCWSELLILDHIYRQVVHGKEGSILLVTGQQVDYSVIASQAGATLNNLMSHAQELVAKLRSLQFDLREFVCLKFLVLFSLDVKNLENFQLVEGVQEQVNAALLDYTMCNYPQQTDKFGQLLLRLPEIRAISMQAEEYLYYKHLNGDVPCNNLLIEMLHAKRA</sequence>
<keyword evidence="4" id="KW-0863">Zinc-finger</keyword>
<evidence type="ECO:0000256" key="5">
    <source>
        <dbReference type="ARBA" id="ARBA00022833"/>
    </source>
</evidence>
<organism evidence="13 14">
    <name type="scientific">Gallus gallus</name>
    <name type="common">Chicken</name>
    <dbReference type="NCBI Taxonomy" id="9031"/>
    <lineage>
        <taxon>Eukaryota</taxon>
        <taxon>Metazoa</taxon>
        <taxon>Chordata</taxon>
        <taxon>Craniata</taxon>
        <taxon>Vertebrata</taxon>
        <taxon>Euteleostomi</taxon>
        <taxon>Archelosauria</taxon>
        <taxon>Archosauria</taxon>
        <taxon>Dinosauria</taxon>
        <taxon>Saurischia</taxon>
        <taxon>Theropoda</taxon>
        <taxon>Coelurosauria</taxon>
        <taxon>Aves</taxon>
        <taxon>Neognathae</taxon>
        <taxon>Galloanserae</taxon>
        <taxon>Galliformes</taxon>
        <taxon>Phasianidae</taxon>
        <taxon>Phasianinae</taxon>
        <taxon>Gallus</taxon>
    </lineage>
</organism>
<reference evidence="13" key="1">
    <citation type="submission" date="2020-11" db="EMBL/GenBank/DDBJ databases">
        <title>Gallus gallus (Chicken) genome, bGalGal1, GRCg7b, maternal haplotype autosomes + Z &amp; W.</title>
        <authorList>
            <person name="Warren W."/>
            <person name="Formenti G."/>
            <person name="Fedrigo O."/>
            <person name="Haase B."/>
            <person name="Mountcastle J."/>
            <person name="Balacco J."/>
            <person name="Tracey A."/>
            <person name="Schneider V."/>
            <person name="Okimoto R."/>
            <person name="Cheng H."/>
            <person name="Hawken R."/>
            <person name="Howe K."/>
            <person name="Jarvis E.D."/>
        </authorList>
    </citation>
    <scope>NUCLEOTIDE SEQUENCE [LARGE SCALE GENOMIC DNA]</scope>
    <source>
        <strain evidence="13">Broiler</strain>
    </source>
</reference>
<evidence type="ECO:0000313" key="14">
    <source>
        <dbReference type="Proteomes" id="UP000000539"/>
    </source>
</evidence>
<comment type="subcellular location">
    <subcellularLocation>
        <location evidence="1">Nucleus</location>
    </subcellularLocation>
</comment>
<dbReference type="InterPro" id="IPR001628">
    <property type="entry name" value="Znf_hrmn_rcpt"/>
</dbReference>
<keyword evidence="3" id="KW-0479">Metal-binding</keyword>
<dbReference type="Gene3D" id="3.30.50.10">
    <property type="entry name" value="Erythroid Transcription Factor GATA-1, subunit A"/>
    <property type="match status" value="1"/>
</dbReference>
<evidence type="ECO:0000256" key="4">
    <source>
        <dbReference type="ARBA" id="ARBA00022771"/>
    </source>
</evidence>
<dbReference type="Ensembl" id="ENSGALT00010029423.1">
    <property type="protein sequence ID" value="ENSGALP00010017093.1"/>
    <property type="gene ID" value="ENSGALG00010012291.1"/>
</dbReference>
<dbReference type="SMART" id="SM00430">
    <property type="entry name" value="HOLI"/>
    <property type="match status" value="1"/>
</dbReference>
<dbReference type="Pfam" id="PF00104">
    <property type="entry name" value="Hormone_recep"/>
    <property type="match status" value="1"/>
</dbReference>
<feature type="domain" description="NR LBD" evidence="12">
    <location>
        <begin position="274"/>
        <end position="513"/>
    </location>
</feature>
<keyword evidence="7" id="KW-0238">DNA-binding</keyword>
<keyword evidence="6" id="KW-0805">Transcription regulation</keyword>
<evidence type="ECO:0000256" key="7">
    <source>
        <dbReference type="ARBA" id="ARBA00023125"/>
    </source>
</evidence>
<keyword evidence="9" id="KW-0675">Receptor</keyword>
<gene>
    <name evidence="13" type="primary">NR5A2</name>
</gene>
<dbReference type="PIRSF" id="PIRSF002530">
    <property type="entry name" value="Nuc_orph_FTZ-F1"/>
    <property type="match status" value="1"/>
</dbReference>
<dbReference type="GO" id="GO:0008270">
    <property type="term" value="F:zinc ion binding"/>
    <property type="evidence" value="ECO:0007669"/>
    <property type="project" value="UniProtKB-KW"/>
</dbReference>
<dbReference type="Gene3D" id="1.10.565.10">
    <property type="entry name" value="Retinoid X Receptor"/>
    <property type="match status" value="1"/>
</dbReference>
<dbReference type="Proteomes" id="UP000000539">
    <property type="component" value="Chromosome 8"/>
</dbReference>
<dbReference type="InterPro" id="IPR016355">
    <property type="entry name" value="NR5-like"/>
</dbReference>
<evidence type="ECO:0000256" key="11">
    <source>
        <dbReference type="PIRSR" id="PIRSR002530-1"/>
    </source>
</evidence>
<feature type="binding site" evidence="11">
    <location>
        <position position="490"/>
    </location>
    <ligand>
        <name>a phospholipid derivative</name>
        <dbReference type="ChEBI" id="CHEBI:16247"/>
    </ligand>
</feature>
<dbReference type="GO" id="GO:0043565">
    <property type="term" value="F:sequence-specific DNA binding"/>
    <property type="evidence" value="ECO:0007669"/>
    <property type="project" value="InterPro"/>
</dbReference>
<dbReference type="Pfam" id="PF00105">
    <property type="entry name" value="zf-C4"/>
    <property type="match status" value="1"/>
</dbReference>
<evidence type="ECO:0000313" key="13">
    <source>
        <dbReference type="Ensembl" id="ENSGALP00010017093.1"/>
    </source>
</evidence>
<dbReference type="SUPFAM" id="SSF48508">
    <property type="entry name" value="Nuclear receptor ligand-binding domain"/>
    <property type="match status" value="1"/>
</dbReference>
<dbReference type="GeneTree" id="ENSGT00940000153391"/>
<comment type="similarity">
    <text evidence="2">Belongs to the nuclear hormone receptor family. NR5 subfamily.</text>
</comment>
<feature type="binding site" evidence="11">
    <location>
        <begin position="395"/>
        <end position="398"/>
    </location>
    <ligand>
        <name>a phospholipid derivative</name>
        <dbReference type="ChEBI" id="CHEBI:16247"/>
    </ligand>
</feature>
<dbReference type="InterPro" id="IPR035500">
    <property type="entry name" value="NHR-like_dom_sf"/>
</dbReference>
<keyword evidence="5" id="KW-0862">Zinc</keyword>
<evidence type="ECO:0000259" key="12">
    <source>
        <dbReference type="PROSITE" id="PS51843"/>
    </source>
</evidence>
<evidence type="ECO:0000256" key="1">
    <source>
        <dbReference type="ARBA" id="ARBA00004123"/>
    </source>
</evidence>
<protein>
    <submittedName>
        <fullName evidence="13">Nuclear receptor subfamily 5 group A member 2</fullName>
    </submittedName>
</protein>
<dbReference type="PANTHER" id="PTHR24086">
    <property type="entry name" value="NUCLEAR RECEPTOR SUBFAMILY 5 GROUP A"/>
    <property type="match status" value="1"/>
</dbReference>
<dbReference type="PRINTS" id="PR00047">
    <property type="entry name" value="STROIDFINGER"/>
</dbReference>
<dbReference type="PANTHER" id="PTHR24086:SF18">
    <property type="entry name" value="NUCLEAR RECEPTOR SUBFAMILY 5 GROUP A MEMBER 2"/>
    <property type="match status" value="1"/>
</dbReference>
<evidence type="ECO:0000256" key="2">
    <source>
        <dbReference type="ARBA" id="ARBA00007536"/>
    </source>
</evidence>
<reference evidence="13" key="3">
    <citation type="submission" date="2025-09" db="UniProtKB">
        <authorList>
            <consortium name="Ensembl"/>
        </authorList>
    </citation>
    <scope>IDENTIFICATION</scope>
    <source>
        <strain evidence="13">broiler</strain>
    </source>
</reference>
<dbReference type="PROSITE" id="PS51843">
    <property type="entry name" value="NR_LBD"/>
    <property type="match status" value="1"/>
</dbReference>
<keyword evidence="14" id="KW-1185">Reference proteome</keyword>
<dbReference type="AlphaFoldDB" id="A0A8V0YEZ8"/>
<dbReference type="SUPFAM" id="SSF57716">
    <property type="entry name" value="Glucocorticoid receptor-like (DNA-binding domain)"/>
    <property type="match status" value="1"/>
</dbReference>
<proteinExistence type="inferred from homology"/>
<dbReference type="InterPro" id="IPR001723">
    <property type="entry name" value="Nuclear_hrmn_rcpt"/>
</dbReference>
<keyword evidence="8" id="KW-0804">Transcription</keyword>
<dbReference type="PRINTS" id="PR00398">
    <property type="entry name" value="STRDHORMONER"/>
</dbReference>
<evidence type="ECO:0000256" key="10">
    <source>
        <dbReference type="ARBA" id="ARBA00023242"/>
    </source>
</evidence>
<evidence type="ECO:0000256" key="6">
    <source>
        <dbReference type="ARBA" id="ARBA00023015"/>
    </source>
</evidence>
<feature type="binding site" evidence="11">
    <location>
        <position position="494"/>
    </location>
    <ligand>
        <name>a phospholipid derivative</name>
        <dbReference type="ChEBI" id="CHEBI:16247"/>
    </ligand>
</feature>
<dbReference type="OrthoDB" id="5984981at2759"/>